<dbReference type="SUPFAM" id="SSF54001">
    <property type="entry name" value="Cysteine proteinases"/>
    <property type="match status" value="1"/>
</dbReference>
<evidence type="ECO:0000313" key="1">
    <source>
        <dbReference type="EMBL" id="URZ12331.1"/>
    </source>
</evidence>
<protein>
    <submittedName>
        <fullName evidence="1">Uncharacterized protein</fullName>
    </submittedName>
</protein>
<proteinExistence type="predicted"/>
<dbReference type="SMART" id="SM00460">
    <property type="entry name" value="TGc"/>
    <property type="match status" value="1"/>
</dbReference>
<dbReference type="Gene3D" id="3.10.620.30">
    <property type="match status" value="1"/>
</dbReference>
<dbReference type="PANTHER" id="PTHR33490">
    <property type="entry name" value="BLR5614 PROTEIN-RELATED"/>
    <property type="match status" value="1"/>
</dbReference>
<dbReference type="Proteomes" id="UP000190951">
    <property type="component" value="Chromosome"/>
</dbReference>
<dbReference type="InterPro" id="IPR002931">
    <property type="entry name" value="Transglutaminase-like"/>
</dbReference>
<dbReference type="RefSeq" id="WP_077833024.1">
    <property type="nucleotide sequence ID" value="NZ_CP096983.1"/>
</dbReference>
<organism evidence="1 2">
    <name type="scientific">Clostridium felsineum</name>
    <dbReference type="NCBI Taxonomy" id="36839"/>
    <lineage>
        <taxon>Bacteria</taxon>
        <taxon>Bacillati</taxon>
        <taxon>Bacillota</taxon>
        <taxon>Clostridia</taxon>
        <taxon>Eubacteriales</taxon>
        <taxon>Clostridiaceae</taxon>
        <taxon>Clostridium</taxon>
    </lineage>
</organism>
<dbReference type="EMBL" id="CP096983">
    <property type="protein sequence ID" value="URZ12331.1"/>
    <property type="molecule type" value="Genomic_DNA"/>
</dbReference>
<dbReference type="Pfam" id="PF01841">
    <property type="entry name" value="Transglut_core"/>
    <property type="match status" value="1"/>
</dbReference>
<name>A0A1S8MCG7_9CLOT</name>
<dbReference type="AlphaFoldDB" id="A0A1S8MCG7"/>
<dbReference type="PANTHER" id="PTHR33490:SF3">
    <property type="entry name" value="CONSERVED INTEGRAL MEMBRANE PROTEIN"/>
    <property type="match status" value="1"/>
</dbReference>
<accession>A0A1S8MCG7</accession>
<dbReference type="InterPro" id="IPR038765">
    <property type="entry name" value="Papain-like_cys_pep_sf"/>
</dbReference>
<gene>
    <name evidence="1" type="ORF">CROST_030530</name>
</gene>
<reference evidence="1 2" key="1">
    <citation type="submission" date="2022-04" db="EMBL/GenBank/DDBJ databases">
        <title>Genome sequence of C. roseum typestrain.</title>
        <authorList>
            <person name="Poehlein A."/>
            <person name="Schoch T."/>
            <person name="Duerre P."/>
            <person name="Daniel R."/>
        </authorList>
    </citation>
    <scope>NUCLEOTIDE SEQUENCE [LARGE SCALE GENOMIC DNA]</scope>
    <source>
        <strain evidence="1 2">DSM 7320</strain>
    </source>
</reference>
<evidence type="ECO:0000313" key="2">
    <source>
        <dbReference type="Proteomes" id="UP000190951"/>
    </source>
</evidence>
<keyword evidence="2" id="KW-1185">Reference proteome</keyword>
<dbReference type="STRING" id="84029.CROST_12960"/>
<sequence>MKINPITLILIFVFLFPIARGFLFKFSSYDLKRDTENLLNSIAFIAAIFIGIKYYKVIFLNYESSEVFKFIPKEISSILVSRPYILYFVIIPIFVYIVYKLIGAVLNLIARFTFFNIYDVVDKMISNKSNIVKRVLGAIVQLPRGICYLVTVLFLLNAVAIINPGMKINSYLKDSEAYNYLCKRIIVPVTNSSVAKNFPNILDNSFKIVTKPDNINKSGNVSKDGNNVNTDDNNNPNVIVYYNGVTLEDGVKSNDQINNFARNMTYNSRGNLSKSRKLYDWIGYNIEYDYDKANMVLNNNYNVKSGAIPTFNTRKGICFDYSCLYVAMARANNIKVRLVTGEGFNGTSWVSHAWNQVYIPESNTWINVDTTFAKGGNYFNNNSFNIDHRNAKVIGEW</sequence>
<dbReference type="KEGG" id="crw:CROST_030530"/>